<dbReference type="Proteomes" id="UP001437256">
    <property type="component" value="Unassembled WGS sequence"/>
</dbReference>
<name>A0ABR3A779_9AGAR</name>
<evidence type="ECO:0000259" key="1">
    <source>
        <dbReference type="PROSITE" id="PS50222"/>
    </source>
</evidence>
<accession>A0ABR3A779</accession>
<comment type="caution">
    <text evidence="2">The sequence shown here is derived from an EMBL/GenBank/DDBJ whole genome shotgun (WGS) entry which is preliminary data.</text>
</comment>
<reference evidence="2 3" key="1">
    <citation type="submission" date="2024-05" db="EMBL/GenBank/DDBJ databases">
        <title>A draft genome resource for the thread blight pathogen Marasmius tenuissimus strain MS-2.</title>
        <authorList>
            <person name="Yulfo-Soto G.E."/>
            <person name="Baruah I.K."/>
            <person name="Amoako-Attah I."/>
            <person name="Bukari Y."/>
            <person name="Meinhardt L.W."/>
            <person name="Bailey B.A."/>
            <person name="Cohen S.P."/>
        </authorList>
    </citation>
    <scope>NUCLEOTIDE SEQUENCE [LARGE SCALE GENOMIC DNA]</scope>
    <source>
        <strain evidence="2 3">MS-2</strain>
    </source>
</reference>
<proteinExistence type="predicted"/>
<evidence type="ECO:0000313" key="3">
    <source>
        <dbReference type="Proteomes" id="UP001437256"/>
    </source>
</evidence>
<protein>
    <recommendedName>
        <fullName evidence="1">EF-hand domain-containing protein</fullName>
    </recommendedName>
</protein>
<dbReference type="PROSITE" id="PS50222">
    <property type="entry name" value="EF_HAND_2"/>
    <property type="match status" value="1"/>
</dbReference>
<dbReference type="Gene3D" id="3.80.10.10">
    <property type="entry name" value="Ribonuclease Inhibitor"/>
    <property type="match status" value="1"/>
</dbReference>
<keyword evidence="3" id="KW-1185">Reference proteome</keyword>
<sequence>MQNLRTLSLALTGGIGHGQSTFPELASSTLESLRIKMYEASSVYRMSFETLNLPSLVTLDLVARDGIPGSLFDSLPQLQSLRNLSISTQILNPGSIIYLLHSFPNLEACRIVETFASHWKVQPQTWIEAFLAELTSSTVGTSPGVFLPNLKSLYIWEITPPLSHYHKEVMELLLSTLKANSTRGLMEVRLVFDESPAMIDRAIPLRSSRLSTLALPKALLPRLEALERKGITCGVFRYIDGWRWVRVLGSLEREDFRWRFQEFDEDED</sequence>
<dbReference type="InterPro" id="IPR032675">
    <property type="entry name" value="LRR_dom_sf"/>
</dbReference>
<gene>
    <name evidence="2" type="ORF">AAF712_003487</name>
</gene>
<organism evidence="2 3">
    <name type="scientific">Marasmius tenuissimus</name>
    <dbReference type="NCBI Taxonomy" id="585030"/>
    <lineage>
        <taxon>Eukaryota</taxon>
        <taxon>Fungi</taxon>
        <taxon>Dikarya</taxon>
        <taxon>Basidiomycota</taxon>
        <taxon>Agaricomycotina</taxon>
        <taxon>Agaricomycetes</taxon>
        <taxon>Agaricomycetidae</taxon>
        <taxon>Agaricales</taxon>
        <taxon>Marasmiineae</taxon>
        <taxon>Marasmiaceae</taxon>
        <taxon>Marasmius</taxon>
    </lineage>
</organism>
<dbReference type="InterPro" id="IPR002048">
    <property type="entry name" value="EF_hand_dom"/>
</dbReference>
<dbReference type="SUPFAM" id="SSF52047">
    <property type="entry name" value="RNI-like"/>
    <property type="match status" value="1"/>
</dbReference>
<evidence type="ECO:0000313" key="2">
    <source>
        <dbReference type="EMBL" id="KAL0069458.1"/>
    </source>
</evidence>
<dbReference type="EMBL" id="JBBXMP010000012">
    <property type="protein sequence ID" value="KAL0069458.1"/>
    <property type="molecule type" value="Genomic_DNA"/>
</dbReference>
<feature type="domain" description="EF-hand" evidence="1">
    <location>
        <begin position="251"/>
        <end position="268"/>
    </location>
</feature>